<reference evidence="6 7" key="1">
    <citation type="journal article" date="2024" name="Plant J.">
        <title>Genome sequences and population genomics reveal climatic adaptation and genomic divergence between two closely related sweetgum species.</title>
        <authorList>
            <person name="Xu W.Q."/>
            <person name="Ren C.Q."/>
            <person name="Zhang X.Y."/>
            <person name="Comes H.P."/>
            <person name="Liu X.H."/>
            <person name="Li Y.G."/>
            <person name="Kettle C.J."/>
            <person name="Jalonen R."/>
            <person name="Gaisberger H."/>
            <person name="Ma Y.Z."/>
            <person name="Qiu Y.X."/>
        </authorList>
    </citation>
    <scope>NUCLEOTIDE SEQUENCE [LARGE SCALE GENOMIC DNA]</scope>
    <source>
        <strain evidence="6">Hangzhou</strain>
    </source>
</reference>
<dbReference type="SUPFAM" id="SSF50630">
    <property type="entry name" value="Acid proteases"/>
    <property type="match status" value="1"/>
</dbReference>
<comment type="similarity">
    <text evidence="1">Belongs to the peptidase A1 family.</text>
</comment>
<dbReference type="PROSITE" id="PS51767">
    <property type="entry name" value="PEPTIDASE_A1"/>
    <property type="match status" value="1"/>
</dbReference>
<keyword evidence="7" id="KW-1185">Reference proteome</keyword>
<feature type="domain" description="Peptidase A1" evidence="5">
    <location>
        <begin position="92"/>
        <end position="153"/>
    </location>
</feature>
<dbReference type="AlphaFoldDB" id="A0AAP0WNY3"/>
<evidence type="ECO:0000256" key="3">
    <source>
        <dbReference type="ARBA" id="ARBA00022801"/>
    </source>
</evidence>
<sequence length="153" mass="17203">MLSIMILLLIASITPPSFSSPFSPPRKNSSFQAPIIHRSSPLSPFYDPNATPADLRRESIQSSLARAHFLKWLISSNTSVQAPIMFEPPIEYVMSYYVDNPPAKTYGVMVTGSRLIWLQGELCLRCHEQKIPIFDPSLSSSYKQVLCYSHDVP</sequence>
<dbReference type="GO" id="GO:0006508">
    <property type="term" value="P:proteolysis"/>
    <property type="evidence" value="ECO:0007669"/>
    <property type="project" value="UniProtKB-KW"/>
</dbReference>
<evidence type="ECO:0000313" key="7">
    <source>
        <dbReference type="Proteomes" id="UP001415857"/>
    </source>
</evidence>
<keyword evidence="2" id="KW-0645">Protease</keyword>
<dbReference type="EMBL" id="JBBPBK010000011">
    <property type="protein sequence ID" value="KAK9275064.1"/>
    <property type="molecule type" value="Genomic_DNA"/>
</dbReference>
<dbReference type="Pfam" id="PF14543">
    <property type="entry name" value="TAXi_N"/>
    <property type="match status" value="1"/>
</dbReference>
<keyword evidence="4" id="KW-0732">Signal</keyword>
<dbReference type="Gene3D" id="2.40.70.10">
    <property type="entry name" value="Acid Proteases"/>
    <property type="match status" value="1"/>
</dbReference>
<dbReference type="InterPro" id="IPR033121">
    <property type="entry name" value="PEPTIDASE_A1"/>
</dbReference>
<name>A0AAP0WNY3_LIQFO</name>
<dbReference type="GO" id="GO:0008233">
    <property type="term" value="F:peptidase activity"/>
    <property type="evidence" value="ECO:0007669"/>
    <property type="project" value="UniProtKB-KW"/>
</dbReference>
<gene>
    <name evidence="6" type="ORF">L1049_022322</name>
</gene>
<feature type="signal peptide" evidence="4">
    <location>
        <begin position="1"/>
        <end position="19"/>
    </location>
</feature>
<feature type="chain" id="PRO_5042835171" description="Peptidase A1 domain-containing protein" evidence="4">
    <location>
        <begin position="20"/>
        <end position="153"/>
    </location>
</feature>
<dbReference type="GO" id="GO:0005576">
    <property type="term" value="C:extracellular region"/>
    <property type="evidence" value="ECO:0007669"/>
    <property type="project" value="TreeGrafter"/>
</dbReference>
<comment type="caution">
    <text evidence="6">The sequence shown here is derived from an EMBL/GenBank/DDBJ whole genome shotgun (WGS) entry which is preliminary data.</text>
</comment>
<dbReference type="PANTHER" id="PTHR47967">
    <property type="entry name" value="OS07G0603500 PROTEIN-RELATED"/>
    <property type="match status" value="1"/>
</dbReference>
<evidence type="ECO:0000256" key="2">
    <source>
        <dbReference type="ARBA" id="ARBA00022670"/>
    </source>
</evidence>
<dbReference type="InterPro" id="IPR021109">
    <property type="entry name" value="Peptidase_aspartic_dom_sf"/>
</dbReference>
<evidence type="ECO:0000256" key="1">
    <source>
        <dbReference type="ARBA" id="ARBA00007447"/>
    </source>
</evidence>
<dbReference type="InterPro" id="IPR051708">
    <property type="entry name" value="Plant_Aspart_Prot_A1"/>
</dbReference>
<dbReference type="PANTHER" id="PTHR47967:SF128">
    <property type="entry name" value="ASPARTIC PROTEINASE CDR1-LIKE"/>
    <property type="match status" value="1"/>
</dbReference>
<keyword evidence="3" id="KW-0378">Hydrolase</keyword>
<proteinExistence type="inferred from homology"/>
<evidence type="ECO:0000313" key="6">
    <source>
        <dbReference type="EMBL" id="KAK9275064.1"/>
    </source>
</evidence>
<evidence type="ECO:0000259" key="5">
    <source>
        <dbReference type="PROSITE" id="PS51767"/>
    </source>
</evidence>
<dbReference type="Proteomes" id="UP001415857">
    <property type="component" value="Unassembled WGS sequence"/>
</dbReference>
<organism evidence="6 7">
    <name type="scientific">Liquidambar formosana</name>
    <name type="common">Formosan gum</name>
    <dbReference type="NCBI Taxonomy" id="63359"/>
    <lineage>
        <taxon>Eukaryota</taxon>
        <taxon>Viridiplantae</taxon>
        <taxon>Streptophyta</taxon>
        <taxon>Embryophyta</taxon>
        <taxon>Tracheophyta</taxon>
        <taxon>Spermatophyta</taxon>
        <taxon>Magnoliopsida</taxon>
        <taxon>eudicotyledons</taxon>
        <taxon>Gunneridae</taxon>
        <taxon>Pentapetalae</taxon>
        <taxon>Saxifragales</taxon>
        <taxon>Altingiaceae</taxon>
        <taxon>Liquidambar</taxon>
    </lineage>
</organism>
<dbReference type="InterPro" id="IPR032861">
    <property type="entry name" value="TAXi_N"/>
</dbReference>
<accession>A0AAP0WNY3</accession>
<evidence type="ECO:0000256" key="4">
    <source>
        <dbReference type="SAM" id="SignalP"/>
    </source>
</evidence>
<protein>
    <recommendedName>
        <fullName evidence="5">Peptidase A1 domain-containing protein</fullName>
    </recommendedName>
</protein>